<dbReference type="NCBIfam" id="TIGR01103">
    <property type="entry name" value="fliP"/>
    <property type="match status" value="1"/>
</dbReference>
<dbReference type="InterPro" id="IPR005838">
    <property type="entry name" value="T3SS_IM_P"/>
</dbReference>
<keyword evidence="11 12" id="KW-1006">Bacterial flagellum protein export</keyword>
<keyword evidence="4 12" id="KW-1003">Cell membrane</keyword>
<keyword evidence="9 12" id="KW-0472">Membrane</keyword>
<dbReference type="PROSITE" id="PS01061">
    <property type="entry name" value="FLIP_2"/>
    <property type="match status" value="1"/>
</dbReference>
<dbReference type="Pfam" id="PF00813">
    <property type="entry name" value="FliP"/>
    <property type="match status" value="1"/>
</dbReference>
<dbReference type="InterPro" id="IPR005837">
    <property type="entry name" value="FliP"/>
</dbReference>
<keyword evidence="13" id="KW-0282">Flagellum</keyword>
<keyword evidence="10" id="KW-0975">Bacterial flagellum</keyword>
<evidence type="ECO:0000256" key="1">
    <source>
        <dbReference type="ARBA" id="ARBA00006257"/>
    </source>
</evidence>
<evidence type="ECO:0000256" key="6">
    <source>
        <dbReference type="ARBA" id="ARBA00022795"/>
    </source>
</evidence>
<organism evidence="13 14">
    <name type="scientific">Novimethylophilus kurashikiensis</name>
    <dbReference type="NCBI Taxonomy" id="1825523"/>
    <lineage>
        <taxon>Bacteria</taxon>
        <taxon>Pseudomonadati</taxon>
        <taxon>Pseudomonadota</taxon>
        <taxon>Betaproteobacteria</taxon>
        <taxon>Nitrosomonadales</taxon>
        <taxon>Methylophilaceae</taxon>
        <taxon>Novimethylophilus</taxon>
    </lineage>
</organism>
<evidence type="ECO:0000256" key="5">
    <source>
        <dbReference type="ARBA" id="ARBA00022692"/>
    </source>
</evidence>
<comment type="caution">
    <text evidence="13">The sequence shown here is derived from an EMBL/GenBank/DDBJ whole genome shotgun (WGS) entry which is preliminary data.</text>
</comment>
<comment type="subcellular location">
    <subcellularLocation>
        <location evidence="12">Cell membrane</location>
        <topology evidence="12">Multi-pass membrane protein</topology>
    </subcellularLocation>
    <subcellularLocation>
        <location evidence="12">Bacterial flagellum basal body</location>
    </subcellularLocation>
</comment>
<dbReference type="PANTHER" id="PTHR30587">
    <property type="entry name" value="FLAGELLAR BIOSYNTHETIC PROTEIN FLIP"/>
    <property type="match status" value="1"/>
</dbReference>
<protein>
    <recommendedName>
        <fullName evidence="2 12">Flagellar biosynthetic protein FliP</fullName>
    </recommendedName>
</protein>
<keyword evidence="14" id="KW-1185">Reference proteome</keyword>
<feature type="transmembrane region" description="Helical" evidence="12">
    <location>
        <begin position="225"/>
        <end position="246"/>
    </location>
</feature>
<evidence type="ECO:0000256" key="8">
    <source>
        <dbReference type="ARBA" id="ARBA00022989"/>
    </source>
</evidence>
<keyword evidence="3 12" id="KW-0813">Transport</keyword>
<feature type="transmembrane region" description="Helical" evidence="12">
    <location>
        <begin position="45"/>
        <end position="76"/>
    </location>
</feature>
<feature type="transmembrane region" description="Helical" evidence="12">
    <location>
        <begin position="187"/>
        <end position="213"/>
    </location>
</feature>
<evidence type="ECO:0000256" key="9">
    <source>
        <dbReference type="ARBA" id="ARBA00023136"/>
    </source>
</evidence>
<evidence type="ECO:0000313" key="14">
    <source>
        <dbReference type="Proteomes" id="UP000245081"/>
    </source>
</evidence>
<evidence type="ECO:0000256" key="4">
    <source>
        <dbReference type="ARBA" id="ARBA00022475"/>
    </source>
</evidence>
<keyword evidence="5 12" id="KW-0812">Transmembrane</keyword>
<evidence type="ECO:0000256" key="12">
    <source>
        <dbReference type="RuleBase" id="RU362069"/>
    </source>
</evidence>
<gene>
    <name evidence="12 13" type="primary">fliP</name>
    <name evidence="13" type="ORF">NMK_0102</name>
</gene>
<dbReference type="GO" id="GO:0009425">
    <property type="term" value="C:bacterial-type flagellum basal body"/>
    <property type="evidence" value="ECO:0007669"/>
    <property type="project" value="UniProtKB-SubCell"/>
</dbReference>
<dbReference type="AlphaFoldDB" id="A0A2R5F7B0"/>
<dbReference type="Proteomes" id="UP000245081">
    <property type="component" value="Unassembled WGS sequence"/>
</dbReference>
<dbReference type="GO" id="GO:0044781">
    <property type="term" value="P:bacterial-type flagellum organization"/>
    <property type="evidence" value="ECO:0007669"/>
    <property type="project" value="UniProtKB-UniRule"/>
</dbReference>
<dbReference type="GO" id="GO:0009306">
    <property type="term" value="P:protein secretion"/>
    <property type="evidence" value="ECO:0007669"/>
    <property type="project" value="UniProtKB-UniRule"/>
</dbReference>
<comment type="function">
    <text evidence="12">Plays a role in the flagellum-specific transport system.</text>
</comment>
<name>A0A2R5F7B0_9PROT</name>
<evidence type="ECO:0000256" key="7">
    <source>
        <dbReference type="ARBA" id="ARBA00022927"/>
    </source>
</evidence>
<comment type="similarity">
    <text evidence="1 12">Belongs to the FliP/MopC/SpaP family.</text>
</comment>
<feature type="transmembrane region" description="Helical" evidence="12">
    <location>
        <begin position="88"/>
        <end position="107"/>
    </location>
</feature>
<keyword evidence="8 12" id="KW-1133">Transmembrane helix</keyword>
<accession>A0A2R5F7B0</accession>
<dbReference type="EMBL" id="BDOQ01000001">
    <property type="protein sequence ID" value="GBG12571.1"/>
    <property type="molecule type" value="Genomic_DNA"/>
</dbReference>
<keyword evidence="13" id="KW-0966">Cell projection</keyword>
<keyword evidence="7 12" id="KW-0653">Protein transport</keyword>
<proteinExistence type="inferred from homology"/>
<evidence type="ECO:0000256" key="2">
    <source>
        <dbReference type="ARBA" id="ARBA00021714"/>
    </source>
</evidence>
<dbReference type="PRINTS" id="PR00951">
    <property type="entry name" value="FLGBIOSNFLIP"/>
</dbReference>
<dbReference type="RefSeq" id="WP_109013803.1">
    <property type="nucleotide sequence ID" value="NZ_BDOQ01000001.1"/>
</dbReference>
<evidence type="ECO:0000256" key="3">
    <source>
        <dbReference type="ARBA" id="ARBA00022448"/>
    </source>
</evidence>
<dbReference type="PRINTS" id="PR01302">
    <property type="entry name" value="TYPE3IMPPROT"/>
</dbReference>
<evidence type="ECO:0000256" key="11">
    <source>
        <dbReference type="ARBA" id="ARBA00023225"/>
    </source>
</evidence>
<dbReference type="GO" id="GO:0005886">
    <property type="term" value="C:plasma membrane"/>
    <property type="evidence" value="ECO:0007669"/>
    <property type="project" value="UniProtKB-SubCell"/>
</dbReference>
<sequence>MRGWRWLAILVGVALPTLALAEQGIPAFTSAPGAGGATNYSVSLQTLILLTALTFLPAALLMMTAFTRIVIVLSLLRQALGTMQSPPNQVLIGLSLFLTFFVMSPVFDKIYTDAYQPYVADKLNVMQALEKGSEPLKAFMLRQTRKDDLALFVKISKSPPLDGPEAVPLKILVPAYVISELKTAFQIGFIIFIPFLIIDLVVASVLMSMGMMMLSPVTISFPFKLMLFVLVDGWGLIIGSLIQSFYV</sequence>
<keyword evidence="6 12" id="KW-1005">Bacterial flagellum biogenesis</keyword>
<evidence type="ECO:0000256" key="10">
    <source>
        <dbReference type="ARBA" id="ARBA00023143"/>
    </source>
</evidence>
<dbReference type="PANTHER" id="PTHR30587:SF0">
    <property type="entry name" value="FLAGELLAR BIOSYNTHETIC PROTEIN FLIP"/>
    <property type="match status" value="1"/>
</dbReference>
<evidence type="ECO:0000313" key="13">
    <source>
        <dbReference type="EMBL" id="GBG12571.1"/>
    </source>
</evidence>
<dbReference type="PROSITE" id="PS01060">
    <property type="entry name" value="FLIP_1"/>
    <property type="match status" value="1"/>
</dbReference>
<keyword evidence="13" id="KW-0969">Cilium</keyword>
<dbReference type="NCBIfam" id="NF009438">
    <property type="entry name" value="PRK12797.1"/>
    <property type="match status" value="1"/>
</dbReference>
<reference evidence="13 14" key="1">
    <citation type="journal article" date="2018" name="Environ. Microbiol.">
        <title>Isolation and genomic characterization of Novimethylophilus kurashikiensis gen. nov. sp. nov., a new lanthanide-dependent methylotrophic species of Methylophilaceae.</title>
        <authorList>
            <person name="Lv H."/>
            <person name="Sahin N."/>
            <person name="Tani A."/>
        </authorList>
    </citation>
    <scope>NUCLEOTIDE SEQUENCE [LARGE SCALE GENOMIC DNA]</scope>
    <source>
        <strain evidence="13 14">La2-4</strain>
    </source>
</reference>
<dbReference type="OrthoDB" id="9805111at2"/>